<feature type="region of interest" description="Disordered" evidence="1">
    <location>
        <begin position="1"/>
        <end position="27"/>
    </location>
</feature>
<proteinExistence type="predicted"/>
<sequence length="27" mass="2877">DHASRSLHGRRCPHPSPLPGGEGENRG</sequence>
<reference evidence="2" key="1">
    <citation type="submission" date="2020-02" db="EMBL/GenBank/DDBJ databases">
        <authorList>
            <person name="Meier V. D."/>
        </authorList>
    </citation>
    <scope>NUCLEOTIDE SEQUENCE</scope>
    <source>
        <strain evidence="2">AVDCRST_MAG51</strain>
    </source>
</reference>
<accession>A0A6J4Q4J9</accession>
<feature type="non-terminal residue" evidence="2">
    <location>
        <position position="27"/>
    </location>
</feature>
<dbReference type="EMBL" id="CADCUX010000589">
    <property type="protein sequence ID" value="CAA9432845.1"/>
    <property type="molecule type" value="Genomic_DNA"/>
</dbReference>
<gene>
    <name evidence="2" type="ORF">AVDCRST_MAG51-2748</name>
</gene>
<organism evidence="2">
    <name type="scientific">uncultured Ramlibacter sp</name>
    <dbReference type="NCBI Taxonomy" id="260755"/>
    <lineage>
        <taxon>Bacteria</taxon>
        <taxon>Pseudomonadati</taxon>
        <taxon>Pseudomonadota</taxon>
        <taxon>Betaproteobacteria</taxon>
        <taxon>Burkholderiales</taxon>
        <taxon>Comamonadaceae</taxon>
        <taxon>Ramlibacter</taxon>
        <taxon>environmental samples</taxon>
    </lineage>
</organism>
<dbReference type="AlphaFoldDB" id="A0A6J4Q4J9"/>
<name>A0A6J4Q4J9_9BURK</name>
<evidence type="ECO:0000256" key="1">
    <source>
        <dbReference type="SAM" id="MobiDB-lite"/>
    </source>
</evidence>
<feature type="compositionally biased region" description="Basic residues" evidence="1">
    <location>
        <begin position="1"/>
        <end position="13"/>
    </location>
</feature>
<protein>
    <submittedName>
        <fullName evidence="2">Uncharacterized protein</fullName>
    </submittedName>
</protein>
<feature type="non-terminal residue" evidence="2">
    <location>
        <position position="1"/>
    </location>
</feature>
<evidence type="ECO:0000313" key="2">
    <source>
        <dbReference type="EMBL" id="CAA9432845.1"/>
    </source>
</evidence>